<accession>A0A0D7CJ64</accession>
<keyword evidence="1" id="KW-0489">Methyltransferase</keyword>
<comment type="caution">
    <text evidence="1">The sequence shown here is derived from an EMBL/GenBank/DDBJ whole genome shotgun (WGS) entry which is preliminary data.</text>
</comment>
<dbReference type="GO" id="GO:0008168">
    <property type="term" value="F:methyltransferase activity"/>
    <property type="evidence" value="ECO:0007669"/>
    <property type="project" value="UniProtKB-KW"/>
</dbReference>
<evidence type="ECO:0000313" key="2">
    <source>
        <dbReference type="Proteomes" id="UP000032458"/>
    </source>
</evidence>
<reference evidence="1 2" key="1">
    <citation type="submission" date="2014-09" db="EMBL/GenBank/DDBJ databases">
        <title>Draft genome sequence of Streptomyces natalensis ATCC 27448, producer of the antifungal pimaricin.</title>
        <authorList>
            <person name="Mendes M.V."/>
            <person name="Beites T."/>
            <person name="Pires S."/>
            <person name="Santos C.L."/>
            <person name="Moradas-Ferreira P."/>
        </authorList>
    </citation>
    <scope>NUCLEOTIDE SEQUENCE [LARGE SCALE GENOMIC DNA]</scope>
    <source>
        <strain evidence="1 2">ATCC 27448</strain>
    </source>
</reference>
<dbReference type="AlphaFoldDB" id="A0A0D7CJ64"/>
<dbReference type="InterPro" id="IPR006764">
    <property type="entry name" value="SAM_dep_MeTrfase_SAV2177_type"/>
</dbReference>
<organism evidence="1 2">
    <name type="scientific">Streptomyces natalensis ATCC 27448</name>
    <dbReference type="NCBI Taxonomy" id="1240678"/>
    <lineage>
        <taxon>Bacteria</taxon>
        <taxon>Bacillati</taxon>
        <taxon>Actinomycetota</taxon>
        <taxon>Actinomycetes</taxon>
        <taxon>Kitasatosporales</taxon>
        <taxon>Streptomycetaceae</taxon>
        <taxon>Streptomyces</taxon>
    </lineage>
</organism>
<sequence length="280" mass="30787">MVEPEDWMAATPKSPIDLHTDRPHAARVYDLFLGGKTNYPADRKAAEQTLAALPNAAVIARQNRAFMQRAARYLAAEAGIRQFLDIGTGIPTSPNLHEVVQAITPQARVVYADNDPIVLAHSRALHTSHPDGRTAYIQADLCHPQEILRHPQLRGVLDLAQPVALTLVAVLHWLPPEYDPYAIVKELLGELPTGSFLALTYVTNDFEPDAIETVSENFEAKGSHVNARSKAEVRRFFEGLELVEPGLEVVHRWRPDELDVGADALSDTDVPLYGGAACKV</sequence>
<dbReference type="Gene3D" id="3.40.50.150">
    <property type="entry name" value="Vaccinia Virus protein VP39"/>
    <property type="match status" value="1"/>
</dbReference>
<proteinExistence type="predicted"/>
<dbReference type="PATRIC" id="fig|1240678.4.peg.4922"/>
<gene>
    <name evidence="1" type="ORF">SNA_23125</name>
</gene>
<protein>
    <submittedName>
        <fullName evidence="1">Methyltransferase</fullName>
    </submittedName>
</protein>
<dbReference type="SUPFAM" id="SSF53335">
    <property type="entry name" value="S-adenosyl-L-methionine-dependent methyltransferases"/>
    <property type="match status" value="1"/>
</dbReference>
<dbReference type="GO" id="GO:0032259">
    <property type="term" value="P:methylation"/>
    <property type="evidence" value="ECO:0007669"/>
    <property type="project" value="UniProtKB-KW"/>
</dbReference>
<dbReference type="Proteomes" id="UP000032458">
    <property type="component" value="Unassembled WGS sequence"/>
</dbReference>
<dbReference type="PIRSF" id="PIRSF017393">
    <property type="entry name" value="MTase_SAV2177"/>
    <property type="match status" value="1"/>
</dbReference>
<name>A0A0D7CJ64_9ACTN</name>
<dbReference type="Pfam" id="PF04672">
    <property type="entry name" value="Methyltransf_19"/>
    <property type="match status" value="1"/>
</dbReference>
<dbReference type="EMBL" id="JRKI01000029">
    <property type="protein sequence ID" value="KIZ16111.1"/>
    <property type="molecule type" value="Genomic_DNA"/>
</dbReference>
<evidence type="ECO:0000313" key="1">
    <source>
        <dbReference type="EMBL" id="KIZ16111.1"/>
    </source>
</evidence>
<keyword evidence="1" id="KW-0808">Transferase</keyword>
<dbReference type="InterPro" id="IPR029063">
    <property type="entry name" value="SAM-dependent_MTases_sf"/>
</dbReference>
<keyword evidence="2" id="KW-1185">Reference proteome</keyword>